<protein>
    <submittedName>
        <fullName evidence="2">NAD(P)H-binding protein</fullName>
    </submittedName>
</protein>
<name>A0ABZ2ZUJ3_9MICC</name>
<keyword evidence="3" id="KW-1185">Reference proteome</keyword>
<dbReference type="Pfam" id="PF13460">
    <property type="entry name" value="NAD_binding_10"/>
    <property type="match status" value="1"/>
</dbReference>
<evidence type="ECO:0000313" key="2">
    <source>
        <dbReference type="EMBL" id="WZP15847.1"/>
    </source>
</evidence>
<dbReference type="Gene3D" id="3.90.25.10">
    <property type="entry name" value="UDP-galactose 4-epimerase, domain 1"/>
    <property type="match status" value="1"/>
</dbReference>
<sequence length="292" mass="30799">MRIVVTTPTGRVGSRVLQLLVQAGMRPTVLVRDASRLNPGLAPHCDVVEGDSGDPNAVLRATEHADALYWVSPAPQDDDPVAGYLRLGSVAAEAVSVNKVPRVVFQSSVGAEARSGFGDIDGLGGTEDLFNNTGAYVTHLRCGYFFTNLLMDLESLRAGVLATTLPVDHRMPWVDPRDIGDVAAARLLAPDWTGVRSLGVLGPRDLSFTEVARIVADAVGRPLAAEQVPENDVADGLRAAGLTEAQINGVLGMSRGQLGFSPENPRNSLSGTPTTLGAWAYENLRPLLAAGD</sequence>
<dbReference type="PANTHER" id="PTHR43162:SF1">
    <property type="entry name" value="PRESTALK A DIFFERENTIATION PROTEIN A"/>
    <property type="match status" value="1"/>
</dbReference>
<dbReference type="InterPro" id="IPR051604">
    <property type="entry name" value="Ergot_Alk_Oxidoreductase"/>
</dbReference>
<dbReference type="InterPro" id="IPR036291">
    <property type="entry name" value="NAD(P)-bd_dom_sf"/>
</dbReference>
<dbReference type="Proteomes" id="UP001448858">
    <property type="component" value="Chromosome"/>
</dbReference>
<proteinExistence type="predicted"/>
<accession>A0ABZ2ZUJ3</accession>
<dbReference type="EMBL" id="CP151657">
    <property type="protein sequence ID" value="WZP15847.1"/>
    <property type="molecule type" value="Genomic_DNA"/>
</dbReference>
<dbReference type="Gene3D" id="3.40.50.720">
    <property type="entry name" value="NAD(P)-binding Rossmann-like Domain"/>
    <property type="match status" value="1"/>
</dbReference>
<dbReference type="PANTHER" id="PTHR43162">
    <property type="match status" value="1"/>
</dbReference>
<dbReference type="RefSeq" id="WP_342023499.1">
    <property type="nucleotide sequence ID" value="NZ_CP151657.1"/>
</dbReference>
<gene>
    <name evidence="2" type="ORF">AAE021_17150</name>
</gene>
<reference evidence="2 3" key="1">
    <citation type="submission" date="2024-04" db="EMBL/GenBank/DDBJ databases">
        <title>Arthrobacter sp. from Plains bison fecal sample.</title>
        <authorList>
            <person name="Ruzzini A."/>
        </authorList>
    </citation>
    <scope>NUCLEOTIDE SEQUENCE [LARGE SCALE GENOMIC DNA]</scope>
    <source>
        <strain evidence="2 3">EINP1</strain>
    </source>
</reference>
<feature type="domain" description="NAD(P)-binding" evidence="1">
    <location>
        <begin position="9"/>
        <end position="113"/>
    </location>
</feature>
<organism evidence="2 3">
    <name type="scientific">Arthrobacter citreus</name>
    <dbReference type="NCBI Taxonomy" id="1670"/>
    <lineage>
        <taxon>Bacteria</taxon>
        <taxon>Bacillati</taxon>
        <taxon>Actinomycetota</taxon>
        <taxon>Actinomycetes</taxon>
        <taxon>Micrococcales</taxon>
        <taxon>Micrococcaceae</taxon>
        <taxon>Arthrobacter</taxon>
    </lineage>
</organism>
<dbReference type="SUPFAM" id="SSF51735">
    <property type="entry name" value="NAD(P)-binding Rossmann-fold domains"/>
    <property type="match status" value="1"/>
</dbReference>
<dbReference type="InterPro" id="IPR016040">
    <property type="entry name" value="NAD(P)-bd_dom"/>
</dbReference>
<evidence type="ECO:0000313" key="3">
    <source>
        <dbReference type="Proteomes" id="UP001448858"/>
    </source>
</evidence>
<evidence type="ECO:0000259" key="1">
    <source>
        <dbReference type="Pfam" id="PF13460"/>
    </source>
</evidence>